<protein>
    <submittedName>
        <fullName evidence="1">Uncharacterized protein</fullName>
    </submittedName>
</protein>
<gene>
    <name evidence="1" type="ORF">Q8A67_021183</name>
</gene>
<keyword evidence="2" id="KW-1185">Reference proteome</keyword>
<organism evidence="1 2">
    <name type="scientific">Cirrhinus molitorella</name>
    <name type="common">mud carp</name>
    <dbReference type="NCBI Taxonomy" id="172907"/>
    <lineage>
        <taxon>Eukaryota</taxon>
        <taxon>Metazoa</taxon>
        <taxon>Chordata</taxon>
        <taxon>Craniata</taxon>
        <taxon>Vertebrata</taxon>
        <taxon>Euteleostomi</taxon>
        <taxon>Actinopterygii</taxon>
        <taxon>Neopterygii</taxon>
        <taxon>Teleostei</taxon>
        <taxon>Ostariophysi</taxon>
        <taxon>Cypriniformes</taxon>
        <taxon>Cyprinidae</taxon>
        <taxon>Labeoninae</taxon>
        <taxon>Labeonini</taxon>
        <taxon>Cirrhinus</taxon>
    </lineage>
</organism>
<evidence type="ECO:0000313" key="2">
    <source>
        <dbReference type="Proteomes" id="UP001187343"/>
    </source>
</evidence>
<proteinExistence type="predicted"/>
<evidence type="ECO:0000313" key="1">
    <source>
        <dbReference type="EMBL" id="KAK2874030.1"/>
    </source>
</evidence>
<dbReference type="AlphaFoldDB" id="A0AA88TCT1"/>
<name>A0AA88TCT1_9TELE</name>
<dbReference type="Proteomes" id="UP001187343">
    <property type="component" value="Unassembled WGS sequence"/>
</dbReference>
<dbReference type="EMBL" id="JAUYZG010000021">
    <property type="protein sequence ID" value="KAK2874030.1"/>
    <property type="molecule type" value="Genomic_DNA"/>
</dbReference>
<sequence>MPVCLILWTIVWQNCLVILSSSLTSALAAARFRGARSTVRARDSSSLISFFTRLLLNGLIQGGTVFEDGGSQLVSSLRSAPHHTVPHLIQLSNPF</sequence>
<comment type="caution">
    <text evidence="1">The sequence shown here is derived from an EMBL/GenBank/DDBJ whole genome shotgun (WGS) entry which is preliminary data.</text>
</comment>
<reference evidence="1" key="1">
    <citation type="submission" date="2023-08" db="EMBL/GenBank/DDBJ databases">
        <title>Chromosome-level Genome Assembly of mud carp (Cirrhinus molitorella).</title>
        <authorList>
            <person name="Liu H."/>
        </authorList>
    </citation>
    <scope>NUCLEOTIDE SEQUENCE</scope>
    <source>
        <strain evidence="1">Prfri</strain>
        <tissue evidence="1">Muscle</tissue>
    </source>
</reference>
<accession>A0AA88TCT1</accession>